<comment type="similarity">
    <text evidence="2">Belongs to the TMEM175 family.</text>
</comment>
<evidence type="ECO:0000256" key="10">
    <source>
        <dbReference type="ARBA" id="ARBA00023136"/>
    </source>
</evidence>
<evidence type="ECO:0000256" key="12">
    <source>
        <dbReference type="ARBA" id="ARBA00034430"/>
    </source>
</evidence>
<accession>A0A6I8MEC3</accession>
<evidence type="ECO:0000256" key="7">
    <source>
        <dbReference type="ARBA" id="ARBA00022958"/>
    </source>
</evidence>
<gene>
    <name evidence="14" type="ORF">OMES3154_00853</name>
</gene>
<dbReference type="PANTHER" id="PTHR31462:SF5">
    <property type="entry name" value="ENDOSOMAL_LYSOSOMAL PROTON CHANNEL TMEM175"/>
    <property type="match status" value="1"/>
</dbReference>
<dbReference type="GO" id="GO:0016020">
    <property type="term" value="C:membrane"/>
    <property type="evidence" value="ECO:0007669"/>
    <property type="project" value="UniProtKB-SubCell"/>
</dbReference>
<evidence type="ECO:0000256" key="1">
    <source>
        <dbReference type="ARBA" id="ARBA00004141"/>
    </source>
</evidence>
<sequence length="195" mass="22317">MTTMSRGRMEAFSDGILAIIITVMILKLSPPDELSLNALIAVYPTFLAYVLSYIYIAIYWANHHHLINMVKSVSASLLWRNLFWIFWMSLIPVATEWMGLNPKEKLPTLFYAISLFMCAISYNIVQKEVVKINGEESKVSKNIGKDMKGKISILAYGLAVIFSIFYPIVSYIIFIIIALIWIVPDKRLEKSIKEE</sequence>
<evidence type="ECO:0000256" key="2">
    <source>
        <dbReference type="ARBA" id="ARBA00006920"/>
    </source>
</evidence>
<keyword evidence="5 13" id="KW-0812">Transmembrane</keyword>
<dbReference type="EMBL" id="CABWIB010000001">
    <property type="protein sequence ID" value="VWL85567.1"/>
    <property type="molecule type" value="Genomic_DNA"/>
</dbReference>
<evidence type="ECO:0000256" key="4">
    <source>
        <dbReference type="ARBA" id="ARBA00022538"/>
    </source>
</evidence>
<evidence type="ECO:0008006" key="16">
    <source>
        <dbReference type="Google" id="ProtNLM"/>
    </source>
</evidence>
<evidence type="ECO:0000256" key="11">
    <source>
        <dbReference type="ARBA" id="ARBA00023303"/>
    </source>
</evidence>
<keyword evidence="10 13" id="KW-0472">Membrane</keyword>
<dbReference type="Proteomes" id="UP000419017">
    <property type="component" value="Unassembled WGS sequence"/>
</dbReference>
<feature type="transmembrane region" description="Helical" evidence="13">
    <location>
        <begin position="106"/>
        <end position="125"/>
    </location>
</feature>
<evidence type="ECO:0000256" key="9">
    <source>
        <dbReference type="ARBA" id="ARBA00023065"/>
    </source>
</evidence>
<feature type="transmembrane region" description="Helical" evidence="13">
    <location>
        <begin position="153"/>
        <end position="183"/>
    </location>
</feature>
<dbReference type="PANTHER" id="PTHR31462">
    <property type="entry name" value="ENDOSOMAL/LYSOSOMAL POTASSIUM CHANNEL TMEM175"/>
    <property type="match status" value="1"/>
</dbReference>
<keyword evidence="11" id="KW-0407">Ion channel</keyword>
<feature type="transmembrane region" description="Helical" evidence="13">
    <location>
        <begin position="41"/>
        <end position="61"/>
    </location>
</feature>
<organism evidence="14 15">
    <name type="scientific">Oceanivirga miroungae</name>
    <dbReference type="NCBI Taxonomy" id="1130046"/>
    <lineage>
        <taxon>Bacteria</taxon>
        <taxon>Fusobacteriati</taxon>
        <taxon>Fusobacteriota</taxon>
        <taxon>Fusobacteriia</taxon>
        <taxon>Fusobacteriales</taxon>
        <taxon>Leptotrichiaceae</taxon>
        <taxon>Oceanivirga</taxon>
    </lineage>
</organism>
<evidence type="ECO:0000256" key="3">
    <source>
        <dbReference type="ARBA" id="ARBA00022448"/>
    </source>
</evidence>
<keyword evidence="3" id="KW-0813">Transport</keyword>
<keyword evidence="8 13" id="KW-1133">Transmembrane helix</keyword>
<comment type="subcellular location">
    <subcellularLocation>
        <location evidence="1">Membrane</location>
        <topology evidence="1">Multi-pass membrane protein</topology>
    </subcellularLocation>
</comment>
<keyword evidence="7" id="KW-0630">Potassium</keyword>
<keyword evidence="4" id="KW-0633">Potassium transport</keyword>
<dbReference type="AlphaFoldDB" id="A0A6I8MEC3"/>
<evidence type="ECO:0000313" key="14">
    <source>
        <dbReference type="EMBL" id="VWL85567.1"/>
    </source>
</evidence>
<protein>
    <recommendedName>
        <fullName evidence="16">Potassium channel</fullName>
    </recommendedName>
</protein>
<keyword evidence="6" id="KW-0631">Potassium channel</keyword>
<dbReference type="Pfam" id="PF06736">
    <property type="entry name" value="TMEM175"/>
    <property type="match status" value="1"/>
</dbReference>
<dbReference type="GO" id="GO:0015252">
    <property type="term" value="F:proton channel activity"/>
    <property type="evidence" value="ECO:0007669"/>
    <property type="project" value="InterPro"/>
</dbReference>
<feature type="transmembrane region" description="Helical" evidence="13">
    <location>
        <begin position="82"/>
        <end position="100"/>
    </location>
</feature>
<dbReference type="RefSeq" id="WP_197271497.1">
    <property type="nucleotide sequence ID" value="NZ_CABWIB010000001.1"/>
</dbReference>
<feature type="transmembrane region" description="Helical" evidence="13">
    <location>
        <begin position="12"/>
        <end position="29"/>
    </location>
</feature>
<evidence type="ECO:0000256" key="5">
    <source>
        <dbReference type="ARBA" id="ARBA00022692"/>
    </source>
</evidence>
<dbReference type="GO" id="GO:0005267">
    <property type="term" value="F:potassium channel activity"/>
    <property type="evidence" value="ECO:0007669"/>
    <property type="project" value="UniProtKB-KW"/>
</dbReference>
<evidence type="ECO:0000256" key="13">
    <source>
        <dbReference type="SAM" id="Phobius"/>
    </source>
</evidence>
<name>A0A6I8MEC3_9FUSO</name>
<comment type="catalytic activity">
    <reaction evidence="12">
        <text>K(+)(in) = K(+)(out)</text>
        <dbReference type="Rhea" id="RHEA:29463"/>
        <dbReference type="ChEBI" id="CHEBI:29103"/>
    </reaction>
</comment>
<proteinExistence type="inferred from homology"/>
<evidence type="ECO:0000256" key="8">
    <source>
        <dbReference type="ARBA" id="ARBA00022989"/>
    </source>
</evidence>
<dbReference type="InterPro" id="IPR010617">
    <property type="entry name" value="TMEM175-like"/>
</dbReference>
<evidence type="ECO:0000313" key="15">
    <source>
        <dbReference type="Proteomes" id="UP000419017"/>
    </source>
</evidence>
<reference evidence="14 15" key="1">
    <citation type="submission" date="2019-10" db="EMBL/GenBank/DDBJ databases">
        <authorList>
            <person name="Blom J."/>
        </authorList>
    </citation>
    <scope>NUCLEOTIDE SEQUENCE [LARGE SCALE GENOMIC DNA]</scope>
    <source>
        <strain evidence="14 15">ES3154-GLU</strain>
    </source>
</reference>
<evidence type="ECO:0000256" key="6">
    <source>
        <dbReference type="ARBA" id="ARBA00022826"/>
    </source>
</evidence>
<keyword evidence="9" id="KW-0406">Ion transport</keyword>
<keyword evidence="15" id="KW-1185">Reference proteome</keyword>